<dbReference type="PANTHER" id="PTHR45036">
    <property type="entry name" value="METHYLTRANSFERASE LIKE 7B"/>
    <property type="match status" value="1"/>
</dbReference>
<dbReference type="OrthoDB" id="416496at2759"/>
<organism evidence="1 2">
    <name type="scientific">Paramuricea clavata</name>
    <name type="common">Red gorgonian</name>
    <name type="synonym">Violescent sea-whip</name>
    <dbReference type="NCBI Taxonomy" id="317549"/>
    <lineage>
        <taxon>Eukaryota</taxon>
        <taxon>Metazoa</taxon>
        <taxon>Cnidaria</taxon>
        <taxon>Anthozoa</taxon>
        <taxon>Octocorallia</taxon>
        <taxon>Malacalcyonacea</taxon>
        <taxon>Plexauridae</taxon>
        <taxon>Paramuricea</taxon>
    </lineage>
</organism>
<dbReference type="GO" id="GO:0032259">
    <property type="term" value="P:methylation"/>
    <property type="evidence" value="ECO:0007669"/>
    <property type="project" value="UniProtKB-KW"/>
</dbReference>
<evidence type="ECO:0000313" key="1">
    <source>
        <dbReference type="EMBL" id="CAB4018167.1"/>
    </source>
</evidence>
<proteinExistence type="predicted"/>
<dbReference type="InterPro" id="IPR029063">
    <property type="entry name" value="SAM-dependent_MTases_sf"/>
</dbReference>
<dbReference type="CDD" id="cd02440">
    <property type="entry name" value="AdoMet_MTases"/>
    <property type="match status" value="1"/>
</dbReference>
<dbReference type="Proteomes" id="UP001152795">
    <property type="component" value="Unassembled WGS sequence"/>
</dbReference>
<evidence type="ECO:0000313" key="2">
    <source>
        <dbReference type="Proteomes" id="UP001152795"/>
    </source>
</evidence>
<accession>A0A7D9EWB8</accession>
<dbReference type="AlphaFoldDB" id="A0A7D9EWB8"/>
<sequence>MMPAMWSSETWFWPVITVVVIFAAIKLAKPIVHTITQPFFAFSMYFFAKLHNRMLGSKKTELFETMEKLLEKVEGDVLEIGAGTGANFAFYPRDCSVLALDPNRHMNYYLVHTKKYYPHVSLKEYIVGVAEDMKKIQDQSVSAVVSTLVLCSVESVEQALKEIIRVLKPGGRFYFMEHVKGKGFTLTLQKWNQPWWFYVADGCRLMRDIEDSIRKAGFKSVKCQSFEARNVGPFIKPHIMGYAEV</sequence>
<protein>
    <submittedName>
        <fullName evidence="1">Methyltransferase 7A</fullName>
    </submittedName>
</protein>
<keyword evidence="2" id="KW-1185">Reference proteome</keyword>
<dbReference type="PANTHER" id="PTHR45036:SF1">
    <property type="entry name" value="METHYLTRANSFERASE LIKE 7A"/>
    <property type="match status" value="1"/>
</dbReference>
<gene>
    <name evidence="1" type="ORF">PACLA_8A070116</name>
</gene>
<reference evidence="1" key="1">
    <citation type="submission" date="2020-04" db="EMBL/GenBank/DDBJ databases">
        <authorList>
            <person name="Alioto T."/>
            <person name="Alioto T."/>
            <person name="Gomez Garrido J."/>
        </authorList>
    </citation>
    <scope>NUCLEOTIDE SEQUENCE</scope>
    <source>
        <strain evidence="1">A484AB</strain>
    </source>
</reference>
<dbReference type="Gene3D" id="3.40.50.150">
    <property type="entry name" value="Vaccinia Virus protein VP39"/>
    <property type="match status" value="1"/>
</dbReference>
<dbReference type="SUPFAM" id="SSF53335">
    <property type="entry name" value="S-adenosyl-L-methionine-dependent methyltransferases"/>
    <property type="match status" value="1"/>
</dbReference>
<keyword evidence="1" id="KW-0489">Methyltransferase</keyword>
<dbReference type="InterPro" id="IPR052356">
    <property type="entry name" value="Thiol_S-MT"/>
</dbReference>
<keyword evidence="1" id="KW-0808">Transferase</keyword>
<dbReference type="GO" id="GO:0008757">
    <property type="term" value="F:S-adenosylmethionine-dependent methyltransferase activity"/>
    <property type="evidence" value="ECO:0007669"/>
    <property type="project" value="InterPro"/>
</dbReference>
<dbReference type="Pfam" id="PF08241">
    <property type="entry name" value="Methyltransf_11"/>
    <property type="match status" value="1"/>
</dbReference>
<dbReference type="InterPro" id="IPR013216">
    <property type="entry name" value="Methyltransf_11"/>
</dbReference>
<name>A0A7D9EWB8_PARCT</name>
<comment type="caution">
    <text evidence="1">The sequence shown here is derived from an EMBL/GenBank/DDBJ whole genome shotgun (WGS) entry which is preliminary data.</text>
</comment>
<dbReference type="EMBL" id="CACRXK020009882">
    <property type="protein sequence ID" value="CAB4018167.1"/>
    <property type="molecule type" value="Genomic_DNA"/>
</dbReference>